<gene>
    <name evidence="2" type="ORF">ACFPVY_00130</name>
</gene>
<feature type="transmembrane region" description="Helical" evidence="1">
    <location>
        <begin position="132"/>
        <end position="152"/>
    </location>
</feature>
<comment type="caution">
    <text evidence="2">The sequence shown here is derived from an EMBL/GenBank/DDBJ whole genome shotgun (WGS) entry which is preliminary data.</text>
</comment>
<dbReference type="Proteomes" id="UP001596287">
    <property type="component" value="Unassembled WGS sequence"/>
</dbReference>
<accession>A0ABW1PJD6</accession>
<feature type="transmembrane region" description="Helical" evidence="1">
    <location>
        <begin position="93"/>
        <end position="112"/>
    </location>
</feature>
<keyword evidence="1" id="KW-0472">Membrane</keyword>
<sequence length="162" mass="17804">MGLSSLGIFHTIIGIIAIIAAIIGFIRSGKINLGQITGKVYFYTTLISSLTALGLSSVVGLNPGHILAILIVILIVIAYFLHARRQGNNRARFIENFFLSFSFFLSMIPTVNETLTRVPFGHPLAKGPTDPLIAQTLLVILLLFITGSIYQFRMQRKTNKSI</sequence>
<proteinExistence type="predicted"/>
<evidence type="ECO:0000313" key="3">
    <source>
        <dbReference type="Proteomes" id="UP001596287"/>
    </source>
</evidence>
<keyword evidence="3" id="KW-1185">Reference proteome</keyword>
<feature type="transmembrane region" description="Helical" evidence="1">
    <location>
        <begin position="40"/>
        <end position="59"/>
    </location>
</feature>
<keyword evidence="1" id="KW-0812">Transmembrane</keyword>
<reference evidence="3" key="1">
    <citation type="journal article" date="2019" name="Int. J. Syst. Evol. Microbiol.">
        <title>The Global Catalogue of Microorganisms (GCM) 10K type strain sequencing project: providing services to taxonomists for standard genome sequencing and annotation.</title>
        <authorList>
            <consortium name="The Broad Institute Genomics Platform"/>
            <consortium name="The Broad Institute Genome Sequencing Center for Infectious Disease"/>
            <person name="Wu L."/>
            <person name="Ma J."/>
        </authorList>
    </citation>
    <scope>NUCLEOTIDE SEQUENCE [LARGE SCALE GENOMIC DNA]</scope>
    <source>
        <strain evidence="3">CCUG 49679</strain>
    </source>
</reference>
<keyword evidence="1" id="KW-1133">Transmembrane helix</keyword>
<organism evidence="2 3">
    <name type="scientific">Flavobacterium qiangtangense</name>
    <dbReference type="NCBI Taxonomy" id="1442595"/>
    <lineage>
        <taxon>Bacteria</taxon>
        <taxon>Pseudomonadati</taxon>
        <taxon>Bacteroidota</taxon>
        <taxon>Flavobacteriia</taxon>
        <taxon>Flavobacteriales</taxon>
        <taxon>Flavobacteriaceae</taxon>
        <taxon>Flavobacterium</taxon>
    </lineage>
</organism>
<name>A0ABW1PJD6_9FLAO</name>
<dbReference type="RefSeq" id="WP_379789641.1">
    <property type="nucleotide sequence ID" value="NZ_JBHSQB010000003.1"/>
</dbReference>
<feature type="transmembrane region" description="Helical" evidence="1">
    <location>
        <begin position="65"/>
        <end position="81"/>
    </location>
</feature>
<evidence type="ECO:0008006" key="4">
    <source>
        <dbReference type="Google" id="ProtNLM"/>
    </source>
</evidence>
<evidence type="ECO:0000313" key="2">
    <source>
        <dbReference type="EMBL" id="MFC6095037.1"/>
    </source>
</evidence>
<dbReference type="EMBL" id="JBHSQB010000003">
    <property type="protein sequence ID" value="MFC6095037.1"/>
    <property type="molecule type" value="Genomic_DNA"/>
</dbReference>
<evidence type="ECO:0000256" key="1">
    <source>
        <dbReference type="SAM" id="Phobius"/>
    </source>
</evidence>
<feature type="transmembrane region" description="Helical" evidence="1">
    <location>
        <begin position="6"/>
        <end position="28"/>
    </location>
</feature>
<protein>
    <recommendedName>
        <fullName evidence="4">DUF2306 domain-containing protein</fullName>
    </recommendedName>
</protein>